<dbReference type="Pfam" id="PF15341">
    <property type="entry name" value="SLX9"/>
    <property type="match status" value="1"/>
</dbReference>
<feature type="region of interest" description="Disordered" evidence="4">
    <location>
        <begin position="116"/>
        <end position="198"/>
    </location>
</feature>
<evidence type="ECO:0000313" key="5">
    <source>
        <dbReference type="EMBL" id="GFO38532.1"/>
    </source>
</evidence>
<dbReference type="EMBL" id="BLXT01007322">
    <property type="protein sequence ID" value="GFO38532.1"/>
    <property type="molecule type" value="Genomic_DNA"/>
</dbReference>
<feature type="compositionally biased region" description="Low complexity" evidence="4">
    <location>
        <begin position="25"/>
        <end position="34"/>
    </location>
</feature>
<name>A0AAV4D2Z1_9GAST</name>
<dbReference type="GO" id="GO:0005730">
    <property type="term" value="C:nucleolus"/>
    <property type="evidence" value="ECO:0007669"/>
    <property type="project" value="UniProtKB-SubCell"/>
</dbReference>
<dbReference type="GO" id="GO:0030686">
    <property type="term" value="C:90S preribosome"/>
    <property type="evidence" value="ECO:0007669"/>
    <property type="project" value="InterPro"/>
</dbReference>
<dbReference type="PANTHER" id="PTHR31109:SF2">
    <property type="entry name" value="RIBOSOME BIOGENESIS PROTEIN SLX9 HOMOLOG"/>
    <property type="match status" value="1"/>
</dbReference>
<dbReference type="PANTHER" id="PTHR31109">
    <property type="entry name" value="PROTEIN FAM207A"/>
    <property type="match status" value="1"/>
</dbReference>
<evidence type="ECO:0000313" key="6">
    <source>
        <dbReference type="Proteomes" id="UP000735302"/>
    </source>
</evidence>
<keyword evidence="6" id="KW-1185">Reference proteome</keyword>
<evidence type="ECO:0000256" key="4">
    <source>
        <dbReference type="SAM" id="MobiDB-lite"/>
    </source>
</evidence>
<dbReference type="GO" id="GO:0000462">
    <property type="term" value="P:maturation of SSU-rRNA from tricistronic rRNA transcript (SSU-rRNA, 5.8S rRNA, LSU-rRNA)"/>
    <property type="evidence" value="ECO:0007669"/>
    <property type="project" value="InterPro"/>
</dbReference>
<sequence length="238" mass="27600">MGKMKRMRQKLHIAAAKSKDKDKSNMNSNNNVADQPMEDAQFKLPIDPTALGARGENLFKDVKISSLDLTPQKLPDLDARSTITSKTFRGQNLTKKEKQKMRRDAWMAKMDAITSAKNKAKEKKKKQQTPIVGDMTEMEEALPTLELLMKKPSQAGAKRDHKEKERPIPKEKKRKKQIDHKEKERPIPKEKKRKKQMHDDISLFHRVLEHPLFKEDASNVIKTHLKNKIQMEKEMETS</sequence>
<dbReference type="GO" id="GO:0030688">
    <property type="term" value="C:preribosome, small subunit precursor"/>
    <property type="evidence" value="ECO:0007669"/>
    <property type="project" value="InterPro"/>
</dbReference>
<feature type="compositionally biased region" description="Basic and acidic residues" evidence="4">
    <location>
        <begin position="179"/>
        <end position="189"/>
    </location>
</feature>
<accession>A0AAV4D2Z1</accession>
<comment type="subcellular location">
    <subcellularLocation>
        <location evidence="1">Nucleus</location>
        <location evidence="1">Nucleolus</location>
    </subcellularLocation>
</comment>
<comment type="similarity">
    <text evidence="2">Belongs to the SLX9 family.</text>
</comment>
<evidence type="ECO:0000256" key="2">
    <source>
        <dbReference type="ARBA" id="ARBA00011022"/>
    </source>
</evidence>
<feature type="compositionally biased region" description="Basic residues" evidence="4">
    <location>
        <begin position="1"/>
        <end position="11"/>
    </location>
</feature>
<evidence type="ECO:0000256" key="1">
    <source>
        <dbReference type="ARBA" id="ARBA00004604"/>
    </source>
</evidence>
<feature type="region of interest" description="Disordered" evidence="4">
    <location>
        <begin position="1"/>
        <end position="37"/>
    </location>
</feature>
<dbReference type="AlphaFoldDB" id="A0AAV4D2Z1"/>
<evidence type="ECO:0000256" key="3">
    <source>
        <dbReference type="ARBA" id="ARBA00023242"/>
    </source>
</evidence>
<dbReference type="Proteomes" id="UP000735302">
    <property type="component" value="Unassembled WGS sequence"/>
</dbReference>
<gene>
    <name evidence="5" type="ORF">PoB_006503700</name>
</gene>
<comment type="caution">
    <text evidence="5">The sequence shown here is derived from an EMBL/GenBank/DDBJ whole genome shotgun (WGS) entry which is preliminary data.</text>
</comment>
<organism evidence="5 6">
    <name type="scientific">Plakobranchus ocellatus</name>
    <dbReference type="NCBI Taxonomy" id="259542"/>
    <lineage>
        <taxon>Eukaryota</taxon>
        <taxon>Metazoa</taxon>
        <taxon>Spiralia</taxon>
        <taxon>Lophotrochozoa</taxon>
        <taxon>Mollusca</taxon>
        <taxon>Gastropoda</taxon>
        <taxon>Heterobranchia</taxon>
        <taxon>Euthyneura</taxon>
        <taxon>Panpulmonata</taxon>
        <taxon>Sacoglossa</taxon>
        <taxon>Placobranchoidea</taxon>
        <taxon>Plakobranchidae</taxon>
        <taxon>Plakobranchus</taxon>
    </lineage>
</organism>
<proteinExistence type="inferred from homology"/>
<reference evidence="5 6" key="1">
    <citation type="journal article" date="2021" name="Elife">
        <title>Chloroplast acquisition without the gene transfer in kleptoplastic sea slugs, Plakobranchus ocellatus.</title>
        <authorList>
            <person name="Maeda T."/>
            <person name="Takahashi S."/>
            <person name="Yoshida T."/>
            <person name="Shimamura S."/>
            <person name="Takaki Y."/>
            <person name="Nagai Y."/>
            <person name="Toyoda A."/>
            <person name="Suzuki Y."/>
            <person name="Arimoto A."/>
            <person name="Ishii H."/>
            <person name="Satoh N."/>
            <person name="Nishiyama T."/>
            <person name="Hasebe M."/>
            <person name="Maruyama T."/>
            <person name="Minagawa J."/>
            <person name="Obokata J."/>
            <person name="Shigenobu S."/>
        </authorList>
    </citation>
    <scope>NUCLEOTIDE SEQUENCE [LARGE SCALE GENOMIC DNA]</scope>
</reference>
<feature type="compositionally biased region" description="Basic and acidic residues" evidence="4">
    <location>
        <begin position="157"/>
        <end position="170"/>
    </location>
</feature>
<protein>
    <submittedName>
        <fullName evidence="5">Protein fam207a-like</fullName>
    </submittedName>
</protein>
<keyword evidence="3" id="KW-0539">Nucleus</keyword>
<feature type="compositionally biased region" description="Basic residues" evidence="4">
    <location>
        <begin position="118"/>
        <end position="127"/>
    </location>
</feature>
<dbReference type="InterPro" id="IPR028160">
    <property type="entry name" value="Slx9-like"/>
</dbReference>